<dbReference type="GO" id="GO:0042803">
    <property type="term" value="F:protein homodimerization activity"/>
    <property type="evidence" value="ECO:0007669"/>
    <property type="project" value="InterPro"/>
</dbReference>
<dbReference type="EMBL" id="VBRY01000008">
    <property type="protein sequence ID" value="TLS66690.1"/>
    <property type="molecule type" value="Genomic_DNA"/>
</dbReference>
<dbReference type="AlphaFoldDB" id="A0A5R9GKI8"/>
<dbReference type="GO" id="GO:0006457">
    <property type="term" value="P:protein folding"/>
    <property type="evidence" value="ECO:0007669"/>
    <property type="project" value="InterPro"/>
</dbReference>
<reference evidence="7 8" key="1">
    <citation type="journal article" date="2019" name="Appl. Environ. Microbiol.">
        <title>Environmental Evidence and Genomic Insight of Iron-oxidizing Bacteria Preference Towards More Corrosion Resistant Stainless Steel at Higher Salinities.</title>
        <authorList>
            <person name="Garrison C.E."/>
            <person name="Price K.A."/>
            <person name="Field E.K."/>
        </authorList>
    </citation>
    <scope>NUCLEOTIDE SEQUENCE [LARGE SCALE GENOMIC DNA]</scope>
    <source>
        <strain evidence="7 8">P3</strain>
    </source>
</reference>
<dbReference type="PRINTS" id="PR00773">
    <property type="entry name" value="GRPEPROTEIN"/>
</dbReference>
<dbReference type="GO" id="GO:0051082">
    <property type="term" value="F:unfolded protein binding"/>
    <property type="evidence" value="ECO:0007669"/>
    <property type="project" value="TreeGrafter"/>
</dbReference>
<keyword evidence="8" id="KW-1185">Reference proteome</keyword>
<dbReference type="GO" id="GO:0051087">
    <property type="term" value="F:protein-folding chaperone binding"/>
    <property type="evidence" value="ECO:0007669"/>
    <property type="project" value="InterPro"/>
</dbReference>
<evidence type="ECO:0000256" key="5">
    <source>
        <dbReference type="RuleBase" id="RU004478"/>
    </source>
</evidence>
<keyword evidence="3" id="KW-0963">Cytoplasm</keyword>
<dbReference type="Gene3D" id="3.90.20.20">
    <property type="match status" value="1"/>
</dbReference>
<dbReference type="Pfam" id="PF01025">
    <property type="entry name" value="GrpE"/>
    <property type="match status" value="1"/>
</dbReference>
<dbReference type="PROSITE" id="PS01071">
    <property type="entry name" value="GRPE"/>
    <property type="match status" value="1"/>
</dbReference>
<keyword evidence="3 4" id="KW-0346">Stress response</keyword>
<dbReference type="InterPro" id="IPR000740">
    <property type="entry name" value="GrpE"/>
</dbReference>
<organism evidence="7 8">
    <name type="scientific">Mariprofundus erugo</name>
    <dbReference type="NCBI Taxonomy" id="2528639"/>
    <lineage>
        <taxon>Bacteria</taxon>
        <taxon>Pseudomonadati</taxon>
        <taxon>Pseudomonadota</taxon>
        <taxon>Candidatius Mariprofundia</taxon>
        <taxon>Mariprofundales</taxon>
        <taxon>Mariprofundaceae</taxon>
        <taxon>Mariprofundus</taxon>
    </lineage>
</organism>
<dbReference type="SUPFAM" id="SSF51064">
    <property type="entry name" value="Head domain of nucleotide exchange factor GrpE"/>
    <property type="match status" value="1"/>
</dbReference>
<comment type="subunit">
    <text evidence="3">Homodimer.</text>
</comment>
<feature type="compositionally biased region" description="Basic and acidic residues" evidence="6">
    <location>
        <begin position="1"/>
        <end position="11"/>
    </location>
</feature>
<dbReference type="Gene3D" id="2.30.22.10">
    <property type="entry name" value="Head domain of nucleotide exchange factor GrpE"/>
    <property type="match status" value="1"/>
</dbReference>
<comment type="function">
    <text evidence="3 4">Participates actively in the response to hyperosmotic and heat shock by preventing the aggregation of stress-denatured proteins, in association with DnaK and GrpE. It is the nucleotide exchange factor for DnaK and may function as a thermosensor. Unfolded proteins bind initially to DnaJ; upon interaction with the DnaJ-bound protein, DnaK hydrolyzes its bound ATP, resulting in the formation of a stable complex. GrpE releases ADP from DnaK; ATP binding to DnaK triggers the release of the substrate protein, thus completing the reaction cycle. Several rounds of ATP-dependent interactions between DnaJ, DnaK and GrpE are required for fully efficient folding.</text>
</comment>
<comment type="subcellular location">
    <subcellularLocation>
        <location evidence="3">Cytoplasm</location>
    </subcellularLocation>
</comment>
<dbReference type="HAMAP" id="MF_01151">
    <property type="entry name" value="GrpE"/>
    <property type="match status" value="1"/>
</dbReference>
<evidence type="ECO:0000256" key="2">
    <source>
        <dbReference type="ARBA" id="ARBA00023186"/>
    </source>
</evidence>
<comment type="similarity">
    <text evidence="1 3 5">Belongs to the GrpE family.</text>
</comment>
<dbReference type="PANTHER" id="PTHR21237">
    <property type="entry name" value="GRPE PROTEIN"/>
    <property type="match status" value="1"/>
</dbReference>
<dbReference type="RefSeq" id="WP_138239519.1">
    <property type="nucleotide sequence ID" value="NZ_VBRY01000008.1"/>
</dbReference>
<feature type="compositionally biased region" description="Low complexity" evidence="6">
    <location>
        <begin position="14"/>
        <end position="33"/>
    </location>
</feature>
<evidence type="ECO:0000256" key="6">
    <source>
        <dbReference type="SAM" id="MobiDB-lite"/>
    </source>
</evidence>
<evidence type="ECO:0000313" key="7">
    <source>
        <dbReference type="EMBL" id="TLS66690.1"/>
    </source>
</evidence>
<proteinExistence type="inferred from homology"/>
<dbReference type="GO" id="GO:0005737">
    <property type="term" value="C:cytoplasm"/>
    <property type="evidence" value="ECO:0007669"/>
    <property type="project" value="UniProtKB-SubCell"/>
</dbReference>
<dbReference type="InterPro" id="IPR013805">
    <property type="entry name" value="GrpE_CC"/>
</dbReference>
<gene>
    <name evidence="3" type="primary">grpE</name>
    <name evidence="7" type="ORF">FEF65_09195</name>
</gene>
<evidence type="ECO:0000256" key="1">
    <source>
        <dbReference type="ARBA" id="ARBA00009054"/>
    </source>
</evidence>
<accession>A0A5R9GKI8</accession>
<feature type="region of interest" description="Disordered" evidence="6">
    <location>
        <begin position="1"/>
        <end position="34"/>
    </location>
</feature>
<name>A0A5R9GKI8_9PROT</name>
<evidence type="ECO:0000256" key="3">
    <source>
        <dbReference type="HAMAP-Rule" id="MF_01151"/>
    </source>
</evidence>
<sequence length="185" mass="20456">MSEENKGRQSESGEVPADVAEAAQAAESVNGAESEVDVVEQLALEIAELKDKLLRTHAEMENLRKRGERQVEDAHKFGIEKFATGLLDVVDNLERALGVEEGNEAGMREGVQLTLNSWHDMMRRFHVERIDAVGEKFDPHRHEALSQMPSEEPEGTVIAQHVPGYSLHGRLIRPARVLVSSGSAK</sequence>
<evidence type="ECO:0000256" key="4">
    <source>
        <dbReference type="RuleBase" id="RU000639"/>
    </source>
</evidence>
<dbReference type="SUPFAM" id="SSF58014">
    <property type="entry name" value="Coiled-coil domain of nucleotide exchange factor GrpE"/>
    <property type="match status" value="1"/>
</dbReference>
<protein>
    <recommendedName>
        <fullName evidence="3 4">Protein GrpE</fullName>
    </recommendedName>
    <alternativeName>
        <fullName evidence="3">HSP-70 cofactor</fullName>
    </alternativeName>
</protein>
<dbReference type="GO" id="GO:0000774">
    <property type="term" value="F:adenyl-nucleotide exchange factor activity"/>
    <property type="evidence" value="ECO:0007669"/>
    <property type="project" value="InterPro"/>
</dbReference>
<dbReference type="CDD" id="cd00446">
    <property type="entry name" value="GrpE"/>
    <property type="match status" value="1"/>
</dbReference>
<comment type="caution">
    <text evidence="7">The sequence shown here is derived from an EMBL/GenBank/DDBJ whole genome shotgun (WGS) entry which is preliminary data.</text>
</comment>
<evidence type="ECO:0000313" key="8">
    <source>
        <dbReference type="Proteomes" id="UP000306585"/>
    </source>
</evidence>
<keyword evidence="2 3" id="KW-0143">Chaperone</keyword>
<dbReference type="Proteomes" id="UP000306585">
    <property type="component" value="Unassembled WGS sequence"/>
</dbReference>
<dbReference type="PANTHER" id="PTHR21237:SF23">
    <property type="entry name" value="GRPE PROTEIN HOMOLOG, MITOCHONDRIAL"/>
    <property type="match status" value="1"/>
</dbReference>
<dbReference type="InterPro" id="IPR009012">
    <property type="entry name" value="GrpE_head"/>
</dbReference>